<comment type="function">
    <text evidence="2">Antitoxin component of a type II toxin-antitoxin (TA) system.</text>
</comment>
<gene>
    <name evidence="3" type="ORF">VZ95_00840</name>
</gene>
<keyword evidence="4" id="KW-1185">Reference proteome</keyword>
<comment type="similarity">
    <text evidence="1 2">Belongs to the phD/YefM antitoxin family.</text>
</comment>
<dbReference type="AlphaFoldDB" id="A0A0F3IWL1"/>
<evidence type="ECO:0000256" key="2">
    <source>
        <dbReference type="RuleBase" id="RU362080"/>
    </source>
</evidence>
<evidence type="ECO:0000256" key="1">
    <source>
        <dbReference type="ARBA" id="ARBA00009981"/>
    </source>
</evidence>
<protein>
    <recommendedName>
        <fullName evidence="2">Antitoxin</fullName>
    </recommendedName>
</protein>
<dbReference type="NCBIfam" id="TIGR01552">
    <property type="entry name" value="phd_fam"/>
    <property type="match status" value="1"/>
</dbReference>
<evidence type="ECO:0000313" key="3">
    <source>
        <dbReference type="EMBL" id="KJV11056.1"/>
    </source>
</evidence>
<dbReference type="InterPro" id="IPR036165">
    <property type="entry name" value="YefM-like_sf"/>
</dbReference>
<dbReference type="EMBL" id="LAJY01000013">
    <property type="protein sequence ID" value="KJV11056.1"/>
    <property type="molecule type" value="Genomic_DNA"/>
</dbReference>
<dbReference type="Pfam" id="PF02604">
    <property type="entry name" value="PhdYeFM_antitox"/>
    <property type="match status" value="1"/>
</dbReference>
<organism evidence="3 4">
    <name type="scientific">Elstera litoralis</name>
    <dbReference type="NCBI Taxonomy" id="552518"/>
    <lineage>
        <taxon>Bacteria</taxon>
        <taxon>Pseudomonadati</taxon>
        <taxon>Pseudomonadota</taxon>
        <taxon>Alphaproteobacteria</taxon>
        <taxon>Rhodospirillales</taxon>
        <taxon>Rhodospirillaceae</taxon>
        <taxon>Elstera</taxon>
    </lineage>
</organism>
<dbReference type="OrthoDB" id="72009at2"/>
<comment type="caution">
    <text evidence="3">The sequence shown here is derived from an EMBL/GenBank/DDBJ whole genome shotgun (WGS) entry which is preliminary data.</text>
</comment>
<dbReference type="InterPro" id="IPR006442">
    <property type="entry name" value="Antitoxin_Phd/YefM"/>
</dbReference>
<accession>A0A0F3IWL1</accession>
<dbReference type="RefSeq" id="WP_045774198.1">
    <property type="nucleotide sequence ID" value="NZ_LAJY01000013.1"/>
</dbReference>
<reference evidence="3 4" key="1">
    <citation type="submission" date="2015-03" db="EMBL/GenBank/DDBJ databases">
        <title>Draft genome sequence of Elstera litoralis.</title>
        <authorList>
            <person name="Rahalkar M.C."/>
            <person name="Dhakephalkar P.K."/>
            <person name="Pore S.D."/>
            <person name="Arora P."/>
            <person name="Kapse N.G."/>
            <person name="Pandit P.S."/>
        </authorList>
    </citation>
    <scope>NUCLEOTIDE SEQUENCE [LARGE SCALE GENOMIC DNA]</scope>
    <source>
        <strain evidence="3 4">Dia-1</strain>
    </source>
</reference>
<name>A0A0F3IWL1_9PROT</name>
<sequence length="84" mass="9190">MQTHEMTGREFVSGVATAKRLASDGNAVIITNHNKPTHVLLSVETYNRLVSERVPTHLYFASAGQTDAELPSVRMPLRVADLDG</sequence>
<dbReference type="Proteomes" id="UP000033774">
    <property type="component" value="Unassembled WGS sequence"/>
</dbReference>
<dbReference type="SUPFAM" id="SSF143120">
    <property type="entry name" value="YefM-like"/>
    <property type="match status" value="1"/>
</dbReference>
<evidence type="ECO:0000313" key="4">
    <source>
        <dbReference type="Proteomes" id="UP000033774"/>
    </source>
</evidence>
<proteinExistence type="inferred from homology"/>